<keyword evidence="4" id="KW-1185">Reference proteome</keyword>
<dbReference type="Proteomes" id="UP001371224">
    <property type="component" value="Unassembled WGS sequence"/>
</dbReference>
<organism evidence="3 4">
    <name type="scientific">Microbacterium bandirmense</name>
    <dbReference type="NCBI Taxonomy" id="3122050"/>
    <lineage>
        <taxon>Bacteria</taxon>
        <taxon>Bacillati</taxon>
        <taxon>Actinomycetota</taxon>
        <taxon>Actinomycetes</taxon>
        <taxon>Micrococcales</taxon>
        <taxon>Microbacteriaceae</taxon>
        <taxon>Microbacterium</taxon>
    </lineage>
</organism>
<protein>
    <submittedName>
        <fullName evidence="3">Uncharacterized protein</fullName>
    </submittedName>
</protein>
<proteinExistence type="predicted"/>
<dbReference type="RefSeq" id="WP_337332764.1">
    <property type="nucleotide sequence ID" value="NZ_JBBDGM010000010.1"/>
</dbReference>
<evidence type="ECO:0000313" key="3">
    <source>
        <dbReference type="EMBL" id="MEJ1089104.1"/>
    </source>
</evidence>
<feature type="region of interest" description="Disordered" evidence="1">
    <location>
        <begin position="239"/>
        <end position="283"/>
    </location>
</feature>
<reference evidence="3 4" key="1">
    <citation type="submission" date="2024-02" db="EMBL/GenBank/DDBJ databases">
        <authorList>
            <person name="Saticioglu I.B."/>
        </authorList>
    </citation>
    <scope>NUCLEOTIDE SEQUENCE [LARGE SCALE GENOMIC DNA]</scope>
    <source>
        <strain evidence="3 4">Mu-80</strain>
    </source>
</reference>
<evidence type="ECO:0000256" key="1">
    <source>
        <dbReference type="SAM" id="MobiDB-lite"/>
    </source>
</evidence>
<keyword evidence="2" id="KW-1133">Transmembrane helix</keyword>
<keyword evidence="2" id="KW-0812">Transmembrane</keyword>
<feature type="compositionally biased region" description="Basic and acidic residues" evidence="1">
    <location>
        <begin position="239"/>
        <end position="248"/>
    </location>
</feature>
<comment type="caution">
    <text evidence="3">The sequence shown here is derived from an EMBL/GenBank/DDBJ whole genome shotgun (WGS) entry which is preliminary data.</text>
</comment>
<gene>
    <name evidence="3" type="ORF">WDU99_12345</name>
</gene>
<accession>A0ABU8LE73</accession>
<evidence type="ECO:0000256" key="2">
    <source>
        <dbReference type="SAM" id="Phobius"/>
    </source>
</evidence>
<sequence>MDVFMQGFWEFAGNYWWLVFPIMGVAGGIGKAWERSAKRRHERRMETLRLKGELKAAQLAARGSAPAHKNARQVAADERQSTKHMLEKLFAEHDEVTARWLDYELDVAKLIAFPAMSDGRQPLTAAFLRAKKTADTLRPASSDAKVSETEIAEYLEAVGNYSVAFEVAERDARRLRNSTFSEAERKRLDRAQHMLTVALDEAATQAERNVAYKRVREELDGLILLSDEAVDVLKKKVAGELPSARREAPAPASERPVPAAERPSQAPAPMPEPMPLRRDDERA</sequence>
<keyword evidence="2" id="KW-0472">Membrane</keyword>
<feature type="transmembrane region" description="Helical" evidence="2">
    <location>
        <begin position="15"/>
        <end position="33"/>
    </location>
</feature>
<evidence type="ECO:0000313" key="4">
    <source>
        <dbReference type="Proteomes" id="UP001371224"/>
    </source>
</evidence>
<feature type="compositionally biased region" description="Low complexity" evidence="1">
    <location>
        <begin position="249"/>
        <end position="263"/>
    </location>
</feature>
<dbReference type="EMBL" id="JBBDGM010000010">
    <property type="protein sequence ID" value="MEJ1089104.1"/>
    <property type="molecule type" value="Genomic_DNA"/>
</dbReference>
<name>A0ABU8LE73_9MICO</name>